<dbReference type="InterPro" id="IPR005628">
    <property type="entry name" value="GspK"/>
</dbReference>
<comment type="caution">
    <text evidence="3">The sequence shown here is derived from an EMBL/GenBank/DDBJ whole genome shotgun (WGS) entry which is preliminary data.</text>
</comment>
<keyword evidence="2" id="KW-1133">Transmembrane helix</keyword>
<dbReference type="InterPro" id="IPR045584">
    <property type="entry name" value="Pilin-like"/>
</dbReference>
<keyword evidence="1 2" id="KW-0472">Membrane</keyword>
<dbReference type="GO" id="GO:0005886">
    <property type="term" value="C:plasma membrane"/>
    <property type="evidence" value="ECO:0007669"/>
    <property type="project" value="UniProtKB-SubCell"/>
</dbReference>
<keyword evidence="1" id="KW-0813">Transport</keyword>
<feature type="transmembrane region" description="Helical" evidence="2">
    <location>
        <begin position="12"/>
        <end position="32"/>
    </location>
</feature>
<dbReference type="Gene3D" id="3.30.1300.30">
    <property type="entry name" value="GSPII I/J protein-like"/>
    <property type="match status" value="1"/>
</dbReference>
<dbReference type="SUPFAM" id="SSF54523">
    <property type="entry name" value="Pili subunits"/>
    <property type="match status" value="1"/>
</dbReference>
<sequence length="286" mass="30534">MSPRSQDAGVVLVNVLVVLAIAGGLMLVLISTQGAATDRVLRAADAAVVEQIAFGAEASVVDALRRDLDDGPETDHLNEPWALGVIQNEVVLPTGEFSVQVTDLQAKFDINQLADANAGTQAFAQRLMIALDQPPQIANQIIRILAFTGPVGSLDDLLSFGVAPEALAAMRPYVTALPVQGTVNLNSVDPFLLGVMLQNRSQASQLIRLREGRGSLTLEDLSRANVLRPQNSGLISNAYSVDILAQAGDAEIRLQSTIVRSTERGAKTVEITGRRFVYEQPDSAEQ</sequence>
<comment type="similarity">
    <text evidence="1">Belongs to the GSP K family.</text>
</comment>
<accession>A0A420DTR7</accession>
<evidence type="ECO:0000313" key="3">
    <source>
        <dbReference type="EMBL" id="RKE97539.1"/>
    </source>
</evidence>
<dbReference type="Proteomes" id="UP000284407">
    <property type="component" value="Unassembled WGS sequence"/>
</dbReference>
<dbReference type="STRING" id="1443111.Z949_211"/>
<dbReference type="RefSeq" id="WP_025060928.1">
    <property type="nucleotide sequence ID" value="NZ_RAQK01000001.1"/>
</dbReference>
<dbReference type="InterPro" id="IPR038072">
    <property type="entry name" value="GspK_central_sf"/>
</dbReference>
<keyword evidence="1" id="KW-0997">Cell inner membrane</keyword>
<protein>
    <recommendedName>
        <fullName evidence="1">Type II secretion system protein K</fullName>
    </recommendedName>
</protein>
<organism evidence="3 4">
    <name type="scientific">Sulfitobacter guttiformis</name>
    <dbReference type="NCBI Taxonomy" id="74349"/>
    <lineage>
        <taxon>Bacteria</taxon>
        <taxon>Pseudomonadati</taxon>
        <taxon>Pseudomonadota</taxon>
        <taxon>Alphaproteobacteria</taxon>
        <taxon>Rhodobacterales</taxon>
        <taxon>Roseobacteraceae</taxon>
        <taxon>Sulfitobacter</taxon>
    </lineage>
</organism>
<dbReference type="EMBL" id="RAQK01000001">
    <property type="protein sequence ID" value="RKE97539.1"/>
    <property type="molecule type" value="Genomic_DNA"/>
</dbReference>
<dbReference type="AlphaFoldDB" id="A0A420DTR7"/>
<dbReference type="PIRSF" id="PIRSF002786">
    <property type="entry name" value="XcpX"/>
    <property type="match status" value="1"/>
</dbReference>
<dbReference type="SUPFAM" id="SSF158544">
    <property type="entry name" value="GspK insert domain-like"/>
    <property type="match status" value="1"/>
</dbReference>
<keyword evidence="4" id="KW-1185">Reference proteome</keyword>
<name>A0A420DTR7_9RHOB</name>
<keyword evidence="1" id="KW-1003">Cell membrane</keyword>
<evidence type="ECO:0000256" key="1">
    <source>
        <dbReference type="PIRNR" id="PIRNR002786"/>
    </source>
</evidence>
<evidence type="ECO:0000313" key="4">
    <source>
        <dbReference type="Proteomes" id="UP000284407"/>
    </source>
</evidence>
<comment type="subcellular location">
    <subcellularLocation>
        <location evidence="1">Cell inner membrane</location>
    </subcellularLocation>
</comment>
<reference evidence="3 4" key="1">
    <citation type="submission" date="2018-09" db="EMBL/GenBank/DDBJ databases">
        <title>Genomic Encyclopedia of Archaeal and Bacterial Type Strains, Phase II (KMG-II): from individual species to whole genera.</title>
        <authorList>
            <person name="Goeker M."/>
        </authorList>
    </citation>
    <scope>NUCLEOTIDE SEQUENCE [LARGE SCALE GENOMIC DNA]</scope>
    <source>
        <strain evidence="3 4">DSM 11458</strain>
    </source>
</reference>
<proteinExistence type="inferred from homology"/>
<evidence type="ECO:0000256" key="2">
    <source>
        <dbReference type="SAM" id="Phobius"/>
    </source>
</evidence>
<keyword evidence="2" id="KW-0812">Transmembrane</keyword>
<gene>
    <name evidence="3" type="ORF">C8N30_2150</name>
</gene>
<dbReference type="GO" id="GO:0009306">
    <property type="term" value="P:protein secretion"/>
    <property type="evidence" value="ECO:0007669"/>
    <property type="project" value="InterPro"/>
</dbReference>